<sequence>MSPAVLLTSSVIPSRKSHKGICHTDSKLHSLAPHRDQSTPFSTSSDIVSTNAFISHDTSPNQSLSITIKPPTESPSTWNVFRRLVYFHHLGAVNLIYLVTAYLPLDSRDLDGANMQDHGGSRGLRPLSPSIRYCVDSARLGKRVLGN</sequence>
<name>A0A284S6M8_ARMOS</name>
<keyword evidence="2" id="KW-1185">Reference proteome</keyword>
<proteinExistence type="predicted"/>
<accession>A0A284S6M8</accession>
<evidence type="ECO:0000313" key="1">
    <source>
        <dbReference type="EMBL" id="SJL16667.1"/>
    </source>
</evidence>
<reference evidence="2" key="1">
    <citation type="journal article" date="2017" name="Nat. Ecol. Evol.">
        <title>Genome expansion and lineage-specific genetic innovations in the forest pathogenic fungi Armillaria.</title>
        <authorList>
            <person name="Sipos G."/>
            <person name="Prasanna A.N."/>
            <person name="Walter M.C."/>
            <person name="O'Connor E."/>
            <person name="Balint B."/>
            <person name="Krizsan K."/>
            <person name="Kiss B."/>
            <person name="Hess J."/>
            <person name="Varga T."/>
            <person name="Slot J."/>
            <person name="Riley R."/>
            <person name="Boka B."/>
            <person name="Rigling D."/>
            <person name="Barry K."/>
            <person name="Lee J."/>
            <person name="Mihaltcheva S."/>
            <person name="LaButti K."/>
            <person name="Lipzen A."/>
            <person name="Waldron R."/>
            <person name="Moloney N.M."/>
            <person name="Sperisen C."/>
            <person name="Kredics L."/>
            <person name="Vagvoelgyi C."/>
            <person name="Patrignani A."/>
            <person name="Fitzpatrick D."/>
            <person name="Nagy I."/>
            <person name="Doyle S."/>
            <person name="Anderson J.B."/>
            <person name="Grigoriev I.V."/>
            <person name="Gueldener U."/>
            <person name="Muensterkoetter M."/>
            <person name="Nagy L.G."/>
        </authorList>
    </citation>
    <scope>NUCLEOTIDE SEQUENCE [LARGE SCALE GENOMIC DNA]</scope>
    <source>
        <strain evidence="2">C18/9</strain>
    </source>
</reference>
<protein>
    <submittedName>
        <fullName evidence="1">Uncharacterized protein</fullName>
    </submittedName>
</protein>
<organism evidence="1 2">
    <name type="scientific">Armillaria ostoyae</name>
    <name type="common">Armillaria root rot fungus</name>
    <dbReference type="NCBI Taxonomy" id="47428"/>
    <lineage>
        <taxon>Eukaryota</taxon>
        <taxon>Fungi</taxon>
        <taxon>Dikarya</taxon>
        <taxon>Basidiomycota</taxon>
        <taxon>Agaricomycotina</taxon>
        <taxon>Agaricomycetes</taxon>
        <taxon>Agaricomycetidae</taxon>
        <taxon>Agaricales</taxon>
        <taxon>Marasmiineae</taxon>
        <taxon>Physalacriaceae</taxon>
        <taxon>Armillaria</taxon>
    </lineage>
</organism>
<dbReference type="Proteomes" id="UP000219338">
    <property type="component" value="Unassembled WGS sequence"/>
</dbReference>
<evidence type="ECO:0000313" key="2">
    <source>
        <dbReference type="Proteomes" id="UP000219338"/>
    </source>
</evidence>
<gene>
    <name evidence="1" type="ORF">ARMOST_20196</name>
</gene>
<dbReference type="AlphaFoldDB" id="A0A284S6M8"/>
<dbReference type="EMBL" id="FUEG01000036">
    <property type="protein sequence ID" value="SJL16667.1"/>
    <property type="molecule type" value="Genomic_DNA"/>
</dbReference>